<dbReference type="Gene3D" id="3.20.20.80">
    <property type="entry name" value="Glycosidases"/>
    <property type="match status" value="2"/>
</dbReference>
<keyword evidence="7" id="KW-1185">Reference proteome</keyword>
<evidence type="ECO:0000313" key="7">
    <source>
        <dbReference type="Proteomes" id="UP001501469"/>
    </source>
</evidence>
<reference evidence="7" key="1">
    <citation type="journal article" date="2019" name="Int. J. Syst. Evol. Microbiol.">
        <title>The Global Catalogue of Microorganisms (GCM) 10K type strain sequencing project: providing services to taxonomists for standard genome sequencing and annotation.</title>
        <authorList>
            <consortium name="The Broad Institute Genomics Platform"/>
            <consortium name="The Broad Institute Genome Sequencing Center for Infectious Disease"/>
            <person name="Wu L."/>
            <person name="Ma J."/>
        </authorList>
    </citation>
    <scope>NUCLEOTIDE SEQUENCE [LARGE SCALE GENOMIC DNA]</scope>
    <source>
        <strain evidence="7">JCM 17225</strain>
    </source>
</reference>
<evidence type="ECO:0000256" key="4">
    <source>
        <dbReference type="SAM" id="Phobius"/>
    </source>
</evidence>
<accession>A0ABP7UXS7</accession>
<dbReference type="PANTHER" id="PTHR11177">
    <property type="entry name" value="CHITINASE"/>
    <property type="match status" value="1"/>
</dbReference>
<evidence type="ECO:0000313" key="6">
    <source>
        <dbReference type="EMBL" id="GAA4055285.1"/>
    </source>
</evidence>
<dbReference type="Proteomes" id="UP001501469">
    <property type="component" value="Unassembled WGS sequence"/>
</dbReference>
<dbReference type="Pfam" id="PF00704">
    <property type="entry name" value="Glyco_hydro_18"/>
    <property type="match status" value="1"/>
</dbReference>
<feature type="transmembrane region" description="Helical" evidence="4">
    <location>
        <begin position="628"/>
        <end position="649"/>
    </location>
</feature>
<feature type="transmembrane region" description="Helical" evidence="4">
    <location>
        <begin position="661"/>
        <end position="682"/>
    </location>
</feature>
<dbReference type="EMBL" id="BAABDK010000035">
    <property type="protein sequence ID" value="GAA4055285.1"/>
    <property type="molecule type" value="Genomic_DNA"/>
</dbReference>
<feature type="transmembrane region" description="Helical" evidence="4">
    <location>
        <begin position="688"/>
        <end position="708"/>
    </location>
</feature>
<comment type="caution">
    <text evidence="6">The sequence shown here is derived from an EMBL/GenBank/DDBJ whole genome shotgun (WGS) entry which is preliminary data.</text>
</comment>
<sequence>MLLPPPSVQDYRRYSAEDRQTFSIPEQTARPDYQYPAFLMPPLPDTLRLRPGAVVFGWHPFWMGTAYVNYDFALLTHVAYYGYQATDQGELQLPAPAGQGPEKLITQARQQNPACQVLLTISYPGAEGRTSLLTPGGAARQQRLVEAIVQEVAATHADGVNLDFSPPDQKPTRLNLIGQQKKAEAAALQKKTKQSAARKKALLKQQQAQVPLPADALALATAKDEYTDSLRQTTEQLQEVNRRIVAHKAALPHRPAPPPTQYSLWQRALIKLKLQTPTPAAPAAFDTTQYHQAGQALAAAQKGLLVRSKKLRQQLAANAGQLRQADAAQTAGQPVVAANVAEIARTISRSQDSQAVVQQQLAATGEALRVLQRRKQTYRYVVPASMLPLANRSQELQNFLRLLSARLKAGPHKSLIALSMPAVDSTRTYANLQHVQDVVQLFILKAFDYTPYNQVVPGPLAPLNPGDPWGPYSVTTSVAYYLQFGHVPRPQLVVGFPHLAKYWQVDSVGNELVGDEHAPEYWTNRQLRSHLPLGDTKLDLTSLSRNTSSLARTYGLDPPQAWWEDSASLAPKYAWVKKEQLAGVGIWALGYDDGSRQTWHLLQASFTTTKPPEPPRSLLEDLYSLRHVLLFAGVVLIGFMLLGLLIAFFRNAHALAARPPVLAVVGLLIGLCLVALAGYLVWFGGLPLAEVLLAGLGMATPILLVVLYRRIAQHRIIP</sequence>
<comment type="catalytic activity">
    <reaction evidence="1">
        <text>Random endo-hydrolysis of N-acetyl-beta-D-glucosaminide (1-&gt;4)-beta-linkages in chitin and chitodextrins.</text>
        <dbReference type="EC" id="3.2.1.14"/>
    </reaction>
</comment>
<evidence type="ECO:0000256" key="3">
    <source>
        <dbReference type="SAM" id="Coils"/>
    </source>
</evidence>
<organism evidence="6 7">
    <name type="scientific">Hymenobacter glaciei</name>
    <dbReference type="NCBI Taxonomy" id="877209"/>
    <lineage>
        <taxon>Bacteria</taxon>
        <taxon>Pseudomonadati</taxon>
        <taxon>Bacteroidota</taxon>
        <taxon>Cytophagia</taxon>
        <taxon>Cytophagales</taxon>
        <taxon>Hymenobacteraceae</taxon>
        <taxon>Hymenobacter</taxon>
    </lineage>
</organism>
<dbReference type="InterPro" id="IPR050314">
    <property type="entry name" value="Glycosyl_Hydrlase_18"/>
</dbReference>
<dbReference type="SUPFAM" id="SSF51445">
    <property type="entry name" value="(Trans)glycosidases"/>
    <property type="match status" value="2"/>
</dbReference>
<feature type="domain" description="Chitinase II/V-like catalytic" evidence="5">
    <location>
        <begin position="53"/>
        <end position="592"/>
    </location>
</feature>
<proteinExistence type="predicted"/>
<feature type="coiled-coil region" evidence="3">
    <location>
        <begin position="223"/>
        <end position="250"/>
    </location>
</feature>
<dbReference type="InterPro" id="IPR011583">
    <property type="entry name" value="Chitinase_II/V-like_cat"/>
</dbReference>
<keyword evidence="3" id="KW-0175">Coiled coil</keyword>
<dbReference type="SMART" id="SM00636">
    <property type="entry name" value="Glyco_18"/>
    <property type="match status" value="1"/>
</dbReference>
<dbReference type="InterPro" id="IPR001223">
    <property type="entry name" value="Glyco_hydro18_cat"/>
</dbReference>
<gene>
    <name evidence="6" type="ORF">GCM10022409_48050</name>
</gene>
<keyword evidence="4" id="KW-0812">Transmembrane</keyword>
<dbReference type="EC" id="3.2.1.14" evidence="2"/>
<evidence type="ECO:0000256" key="2">
    <source>
        <dbReference type="ARBA" id="ARBA00012729"/>
    </source>
</evidence>
<evidence type="ECO:0000256" key="1">
    <source>
        <dbReference type="ARBA" id="ARBA00000822"/>
    </source>
</evidence>
<dbReference type="InterPro" id="IPR017853">
    <property type="entry name" value="GH"/>
</dbReference>
<dbReference type="PANTHER" id="PTHR11177:SF317">
    <property type="entry name" value="CHITINASE 12-RELATED"/>
    <property type="match status" value="1"/>
</dbReference>
<keyword evidence="4" id="KW-1133">Transmembrane helix</keyword>
<name>A0ABP7UXS7_9BACT</name>
<evidence type="ECO:0000259" key="5">
    <source>
        <dbReference type="SMART" id="SM00636"/>
    </source>
</evidence>
<protein>
    <recommendedName>
        <fullName evidence="2">chitinase</fullName>
        <ecNumber evidence="2">3.2.1.14</ecNumber>
    </recommendedName>
</protein>
<keyword evidence="4" id="KW-0472">Membrane</keyword>